<sequence>MEAAIVEYWNRGIKNQNRQGPFSMCDFVFEHNYVVKIMRWEYLGRSVTYAFIQDARIERAFSAYPNLTVNYKIFQGIRAAKKYIEKNHPEAWREATHYDVPPAKELSVIRYKDYRTGLMETMAALYAIRTDDRGNRRKVWLVRTGDGGVRQILSYMVKWRKLTPASLAAVSQTSPKAELRRDDVFIKEFKLKNLKWS</sequence>
<organism evidence="1 2">
    <name type="scientific">Cloacibacillus evryensis</name>
    <dbReference type="NCBI Taxonomy" id="508460"/>
    <lineage>
        <taxon>Bacteria</taxon>
        <taxon>Thermotogati</taxon>
        <taxon>Synergistota</taxon>
        <taxon>Synergistia</taxon>
        <taxon>Synergistales</taxon>
        <taxon>Synergistaceae</taxon>
        <taxon>Cloacibacillus</taxon>
    </lineage>
</organism>
<dbReference type="EMBL" id="JANFYT010000014">
    <property type="protein sequence ID" value="MCQ4814336.1"/>
    <property type="molecule type" value="Genomic_DNA"/>
</dbReference>
<accession>A0AAW5K3M0</accession>
<dbReference type="Proteomes" id="UP001205919">
    <property type="component" value="Unassembled WGS sequence"/>
</dbReference>
<dbReference type="GeneID" id="95756273"/>
<reference evidence="1 2" key="1">
    <citation type="submission" date="2022-06" db="EMBL/GenBank/DDBJ databases">
        <title>Isolation of gut microbiota from human fecal samples.</title>
        <authorList>
            <person name="Pamer E.G."/>
            <person name="Barat B."/>
            <person name="Waligurski E."/>
            <person name="Medina S."/>
            <person name="Paddock L."/>
            <person name="Mostad J."/>
        </authorList>
    </citation>
    <scope>NUCLEOTIDE SEQUENCE [LARGE SCALE GENOMIC DNA]</scope>
    <source>
        <strain evidence="1 2">DFI.9.90</strain>
    </source>
</reference>
<keyword evidence="2" id="KW-1185">Reference proteome</keyword>
<name>A0AAW5K3M0_9BACT</name>
<dbReference type="RefSeq" id="WP_147564229.1">
    <property type="nucleotide sequence ID" value="NZ_CABKQM010000008.1"/>
</dbReference>
<protein>
    <submittedName>
        <fullName evidence="1">Uncharacterized protein</fullName>
    </submittedName>
</protein>
<proteinExistence type="predicted"/>
<evidence type="ECO:0000313" key="1">
    <source>
        <dbReference type="EMBL" id="MCQ4814336.1"/>
    </source>
</evidence>
<gene>
    <name evidence="1" type="ORF">NE630_07810</name>
</gene>
<comment type="caution">
    <text evidence="1">The sequence shown here is derived from an EMBL/GenBank/DDBJ whole genome shotgun (WGS) entry which is preliminary data.</text>
</comment>
<dbReference type="AlphaFoldDB" id="A0AAW5K3M0"/>
<evidence type="ECO:0000313" key="2">
    <source>
        <dbReference type="Proteomes" id="UP001205919"/>
    </source>
</evidence>